<dbReference type="Proteomes" id="UP000095283">
    <property type="component" value="Unplaced"/>
</dbReference>
<dbReference type="Gene3D" id="1.10.10.10">
    <property type="entry name" value="Winged helix-like DNA-binding domain superfamily/Winged helix DNA-binding domain"/>
    <property type="match status" value="1"/>
</dbReference>
<proteinExistence type="predicted"/>
<keyword evidence="1" id="KW-1185">Reference proteome</keyword>
<sequence length="79" mass="9065">MTMMASNNTASLDEIRKIYGTTTSKITVWRILKANPLINMERMKKRVDQDEPSNSQNLSMSITELIFEVISKMVSCTDY</sequence>
<dbReference type="WBParaSite" id="Hba_21564">
    <property type="protein sequence ID" value="Hba_21564"/>
    <property type="gene ID" value="Hba_21564"/>
</dbReference>
<evidence type="ECO:0000313" key="2">
    <source>
        <dbReference type="WBParaSite" id="Hba_21564"/>
    </source>
</evidence>
<organism evidence="1 2">
    <name type="scientific">Heterorhabditis bacteriophora</name>
    <name type="common">Entomopathogenic nematode worm</name>
    <dbReference type="NCBI Taxonomy" id="37862"/>
    <lineage>
        <taxon>Eukaryota</taxon>
        <taxon>Metazoa</taxon>
        <taxon>Ecdysozoa</taxon>
        <taxon>Nematoda</taxon>
        <taxon>Chromadorea</taxon>
        <taxon>Rhabditida</taxon>
        <taxon>Rhabditina</taxon>
        <taxon>Rhabditomorpha</taxon>
        <taxon>Strongyloidea</taxon>
        <taxon>Heterorhabditidae</taxon>
        <taxon>Heterorhabditis</taxon>
    </lineage>
</organism>
<accession>A0A1I7XUY1</accession>
<dbReference type="InterPro" id="IPR036388">
    <property type="entry name" value="WH-like_DNA-bd_sf"/>
</dbReference>
<protein>
    <submittedName>
        <fullName evidence="2">Transposase</fullName>
    </submittedName>
</protein>
<reference evidence="2" key="1">
    <citation type="submission" date="2016-11" db="UniProtKB">
        <authorList>
            <consortium name="WormBaseParasite"/>
        </authorList>
    </citation>
    <scope>IDENTIFICATION</scope>
</reference>
<dbReference type="AlphaFoldDB" id="A0A1I7XUY1"/>
<name>A0A1I7XUY1_HETBA</name>
<evidence type="ECO:0000313" key="1">
    <source>
        <dbReference type="Proteomes" id="UP000095283"/>
    </source>
</evidence>